<dbReference type="Gramene" id="evm.model.03.674">
    <property type="protein sequence ID" value="cds.evm.model.03.674"/>
    <property type="gene ID" value="evm.TU.03.674"/>
</dbReference>
<reference evidence="3" key="2">
    <citation type="submission" date="2021-03" db="UniProtKB">
        <authorList>
            <consortium name="EnsemblPlants"/>
        </authorList>
    </citation>
    <scope>IDENTIFICATION</scope>
</reference>
<accession>A0A803P9X6</accession>
<dbReference type="Gene3D" id="3.30.70.270">
    <property type="match status" value="1"/>
</dbReference>
<evidence type="ECO:0000259" key="2">
    <source>
        <dbReference type="Pfam" id="PF17919"/>
    </source>
</evidence>
<dbReference type="EnsemblPlants" id="evm.model.03.674">
    <property type="protein sequence ID" value="cds.evm.model.03.674"/>
    <property type="gene ID" value="evm.TU.03.674"/>
</dbReference>
<proteinExistence type="predicted"/>
<dbReference type="Pfam" id="PF17919">
    <property type="entry name" value="RT_RNaseH_2"/>
    <property type="match status" value="1"/>
</dbReference>
<evidence type="ECO:0000313" key="4">
    <source>
        <dbReference type="Proteomes" id="UP000596661"/>
    </source>
</evidence>
<dbReference type="InterPro" id="IPR043502">
    <property type="entry name" value="DNA/RNA_pol_sf"/>
</dbReference>
<dbReference type="Proteomes" id="UP000596661">
    <property type="component" value="Chromosome 3"/>
</dbReference>
<name>A0A803P9X6_CANSA</name>
<feature type="domain" description="Reverse transcriptase/retrotransposon-derived protein RNase H-like" evidence="2">
    <location>
        <begin position="291"/>
        <end position="385"/>
    </location>
</feature>
<dbReference type="PANTHER" id="PTHR48475:SF2">
    <property type="entry name" value="RIBONUCLEASE H"/>
    <property type="match status" value="1"/>
</dbReference>
<dbReference type="InterPro" id="IPR043128">
    <property type="entry name" value="Rev_trsase/Diguanyl_cyclase"/>
</dbReference>
<sequence length="488" mass="55148">MRLQLGTTHLQPGTTRLQLGIALLQYMETHLDEERLVAPEKDMLPSVVGSREANINRAQVDEEHQHRVPSKVPKAVEDIRTVIGGSCVGGKLVEERQITTRPQEPTTVITHGGPCQNDKKISELDPRVYEEVRVESVEELEEIVISESPPKVLKIRKGLLETLKKELKEFLESNLDVFSWGHEDMEGMDPTNAGATYQGLVNKMFANQIGCNMEVYVDEMLIKTKKAKALIQDLGKMFATLRKYQMKLNPLKCVFGVSSKKFLGFMVNERGIEANPEKIKALVDMESPKNRKEAFASLKEHLGNPPLLAKLEKGEKLYVYLTISEHALSVDLVRGEGKKQQPMYYISKRFVDTETRYPEIKKLAYALIVASRRLKPYFHAHAIVVLTNHPLRQVQHKPKTSRHFLKWSIDLSQFNISYTPRVSINRQVMADFVAEFTYRPDGEDQGHEVGEESKSEAKEEFIWELHVDGASKDSGAGAGVIMTTLGGI</sequence>
<keyword evidence="4" id="KW-1185">Reference proteome</keyword>
<dbReference type="SUPFAM" id="SSF56672">
    <property type="entry name" value="DNA/RNA polymerases"/>
    <property type="match status" value="1"/>
</dbReference>
<dbReference type="InterPro" id="IPR000477">
    <property type="entry name" value="RT_dom"/>
</dbReference>
<dbReference type="Pfam" id="PF00078">
    <property type="entry name" value="RVT_1"/>
    <property type="match status" value="1"/>
</dbReference>
<dbReference type="InterPro" id="IPR041577">
    <property type="entry name" value="RT_RNaseH_2"/>
</dbReference>
<feature type="domain" description="Reverse transcriptase" evidence="1">
    <location>
        <begin position="192"/>
        <end position="266"/>
    </location>
</feature>
<organism evidence="3 4">
    <name type="scientific">Cannabis sativa</name>
    <name type="common">Hemp</name>
    <name type="synonym">Marijuana</name>
    <dbReference type="NCBI Taxonomy" id="3483"/>
    <lineage>
        <taxon>Eukaryota</taxon>
        <taxon>Viridiplantae</taxon>
        <taxon>Streptophyta</taxon>
        <taxon>Embryophyta</taxon>
        <taxon>Tracheophyta</taxon>
        <taxon>Spermatophyta</taxon>
        <taxon>Magnoliopsida</taxon>
        <taxon>eudicotyledons</taxon>
        <taxon>Gunneridae</taxon>
        <taxon>Pentapetalae</taxon>
        <taxon>rosids</taxon>
        <taxon>fabids</taxon>
        <taxon>Rosales</taxon>
        <taxon>Cannabaceae</taxon>
        <taxon>Cannabis</taxon>
    </lineage>
</organism>
<evidence type="ECO:0008006" key="5">
    <source>
        <dbReference type="Google" id="ProtNLM"/>
    </source>
</evidence>
<dbReference type="AlphaFoldDB" id="A0A803P9X6"/>
<evidence type="ECO:0000259" key="1">
    <source>
        <dbReference type="Pfam" id="PF00078"/>
    </source>
</evidence>
<evidence type="ECO:0000313" key="3">
    <source>
        <dbReference type="EnsemblPlants" id="cds.evm.model.03.674"/>
    </source>
</evidence>
<protein>
    <recommendedName>
        <fullName evidence="5">Reverse transcriptase/retrotransposon-derived protein RNase H-like domain-containing protein</fullName>
    </recommendedName>
</protein>
<dbReference type="PANTHER" id="PTHR48475">
    <property type="entry name" value="RIBONUCLEASE H"/>
    <property type="match status" value="1"/>
</dbReference>
<dbReference type="EMBL" id="UZAU01000264">
    <property type="status" value="NOT_ANNOTATED_CDS"/>
    <property type="molecule type" value="Genomic_DNA"/>
</dbReference>
<reference evidence="3" key="1">
    <citation type="submission" date="2018-11" db="EMBL/GenBank/DDBJ databases">
        <authorList>
            <person name="Grassa J C."/>
        </authorList>
    </citation>
    <scope>NUCLEOTIDE SEQUENCE [LARGE SCALE GENOMIC DNA]</scope>
</reference>